<evidence type="ECO:0000313" key="1">
    <source>
        <dbReference type="EMBL" id="REF99519.1"/>
    </source>
</evidence>
<reference evidence="1 2" key="1">
    <citation type="submission" date="2018-08" db="EMBL/GenBank/DDBJ databases">
        <title>Sequencing the genomes of 1000 actinobacteria strains.</title>
        <authorList>
            <person name="Klenk H.-P."/>
        </authorList>
    </citation>
    <scope>NUCLEOTIDE SEQUENCE [LARGE SCALE GENOMIC DNA]</scope>
    <source>
        <strain evidence="1 2">DSM 44099</strain>
    </source>
</reference>
<evidence type="ECO:0000313" key="2">
    <source>
        <dbReference type="Proteomes" id="UP000256913"/>
    </source>
</evidence>
<dbReference type="Proteomes" id="UP000256913">
    <property type="component" value="Unassembled WGS sequence"/>
</dbReference>
<keyword evidence="2" id="KW-1185">Reference proteome</keyword>
<dbReference type="EMBL" id="QUMQ01000001">
    <property type="protein sequence ID" value="REF99519.1"/>
    <property type="molecule type" value="Genomic_DNA"/>
</dbReference>
<accession>A0A3D9ZRK5</accession>
<comment type="caution">
    <text evidence="1">The sequence shown here is derived from an EMBL/GenBank/DDBJ whole genome shotgun (WGS) entry which is preliminary data.</text>
</comment>
<organism evidence="1 2">
    <name type="scientific">Asanoa ferruginea</name>
    <dbReference type="NCBI Taxonomy" id="53367"/>
    <lineage>
        <taxon>Bacteria</taxon>
        <taxon>Bacillati</taxon>
        <taxon>Actinomycetota</taxon>
        <taxon>Actinomycetes</taxon>
        <taxon>Micromonosporales</taxon>
        <taxon>Micromonosporaceae</taxon>
        <taxon>Asanoa</taxon>
    </lineage>
</organism>
<dbReference type="RefSeq" id="WP_116070687.1">
    <property type="nucleotide sequence ID" value="NZ_BONB01000023.1"/>
</dbReference>
<dbReference type="AlphaFoldDB" id="A0A3D9ZRK5"/>
<name>A0A3D9ZRK5_9ACTN</name>
<proteinExistence type="predicted"/>
<dbReference type="OrthoDB" id="129521at2"/>
<gene>
    <name evidence="1" type="ORF">DFJ67_5558</name>
</gene>
<evidence type="ECO:0008006" key="3">
    <source>
        <dbReference type="Google" id="ProtNLM"/>
    </source>
</evidence>
<protein>
    <recommendedName>
        <fullName evidence="3">Cyclase</fullName>
    </recommendedName>
</protein>
<sequence length="86" mass="9520">MATYLITHEVDDVEAWKASPKRDEVFGRMGIAIRTFSDPSGSNRVALIAEIPDLAAFQKFMQSDEAAAAMKHDGVHPDTLLMLRES</sequence>